<dbReference type="GO" id="GO:0033528">
    <property type="term" value="P:S-methylmethionine cycle"/>
    <property type="evidence" value="ECO:0007669"/>
    <property type="project" value="TreeGrafter"/>
</dbReference>
<organism evidence="9">
    <name type="scientific">Soboliphyme baturini</name>
    <dbReference type="NCBI Taxonomy" id="241478"/>
    <lineage>
        <taxon>Eukaryota</taxon>
        <taxon>Metazoa</taxon>
        <taxon>Ecdysozoa</taxon>
        <taxon>Nematoda</taxon>
        <taxon>Enoplea</taxon>
        <taxon>Dorylaimia</taxon>
        <taxon>Dioctophymatida</taxon>
        <taxon>Dioctophymatoidea</taxon>
        <taxon>Soboliphymatidae</taxon>
        <taxon>Soboliphyme</taxon>
    </lineage>
</organism>
<dbReference type="Pfam" id="PF02574">
    <property type="entry name" value="S-methyl_trans"/>
    <property type="match status" value="1"/>
</dbReference>
<dbReference type="Gene3D" id="3.20.20.330">
    <property type="entry name" value="Homocysteine-binding-like domain"/>
    <property type="match status" value="1"/>
</dbReference>
<feature type="domain" description="Hcy-binding" evidence="6">
    <location>
        <begin position="46"/>
        <end position="159"/>
    </location>
</feature>
<dbReference type="EMBL" id="UZAM01007171">
    <property type="protein sequence ID" value="VDO97232.1"/>
    <property type="molecule type" value="Genomic_DNA"/>
</dbReference>
<dbReference type="AlphaFoldDB" id="A0A183IFB7"/>
<keyword evidence="3" id="KW-0479">Metal-binding</keyword>
<evidence type="ECO:0000256" key="2">
    <source>
        <dbReference type="ARBA" id="ARBA00022679"/>
    </source>
</evidence>
<dbReference type="OrthoDB" id="261426at2759"/>
<evidence type="ECO:0000313" key="9">
    <source>
        <dbReference type="WBParaSite" id="SBAD_0000242001-mRNA-1"/>
    </source>
</evidence>
<dbReference type="WBParaSite" id="SBAD_0000242001-mRNA-1">
    <property type="protein sequence ID" value="SBAD_0000242001-mRNA-1"/>
    <property type="gene ID" value="SBAD_0000242001"/>
</dbReference>
<evidence type="ECO:0000259" key="6">
    <source>
        <dbReference type="Pfam" id="PF02574"/>
    </source>
</evidence>
<reference evidence="7 8" key="2">
    <citation type="submission" date="2018-11" db="EMBL/GenBank/DDBJ databases">
        <authorList>
            <consortium name="Pathogen Informatics"/>
        </authorList>
    </citation>
    <scope>NUCLEOTIDE SEQUENCE [LARGE SCALE GENOMIC DNA]</scope>
</reference>
<keyword evidence="1" id="KW-0489">Methyltransferase</keyword>
<dbReference type="Proteomes" id="UP000270296">
    <property type="component" value="Unassembled WGS sequence"/>
</dbReference>
<dbReference type="PANTHER" id="PTHR46015">
    <property type="entry name" value="ZGC:172121"/>
    <property type="match status" value="1"/>
</dbReference>
<dbReference type="PANTHER" id="PTHR46015:SF1">
    <property type="entry name" value="HOMOCYSTEINE S-METHYLTRANSFERASE-LIKE ISOFORM 1"/>
    <property type="match status" value="1"/>
</dbReference>
<evidence type="ECO:0000256" key="3">
    <source>
        <dbReference type="ARBA" id="ARBA00022723"/>
    </source>
</evidence>
<dbReference type="GO" id="GO:0046872">
    <property type="term" value="F:metal ion binding"/>
    <property type="evidence" value="ECO:0007669"/>
    <property type="project" value="UniProtKB-KW"/>
</dbReference>
<evidence type="ECO:0000313" key="7">
    <source>
        <dbReference type="EMBL" id="VDO97232.1"/>
    </source>
</evidence>
<evidence type="ECO:0000256" key="5">
    <source>
        <dbReference type="ARBA" id="ARBA00034478"/>
    </source>
</evidence>
<evidence type="ECO:0000256" key="1">
    <source>
        <dbReference type="ARBA" id="ARBA00022603"/>
    </source>
</evidence>
<proteinExistence type="predicted"/>
<evidence type="ECO:0000313" key="8">
    <source>
        <dbReference type="Proteomes" id="UP000270296"/>
    </source>
</evidence>
<dbReference type="InterPro" id="IPR003726">
    <property type="entry name" value="HCY_dom"/>
</dbReference>
<keyword evidence="8" id="KW-1185">Reference proteome</keyword>
<evidence type="ECO:0000256" key="4">
    <source>
        <dbReference type="ARBA" id="ARBA00022833"/>
    </source>
</evidence>
<reference evidence="9" key="1">
    <citation type="submission" date="2016-06" db="UniProtKB">
        <authorList>
            <consortium name="WormBaseParasite"/>
        </authorList>
    </citation>
    <scope>IDENTIFICATION</scope>
</reference>
<dbReference type="GO" id="GO:0032259">
    <property type="term" value="P:methylation"/>
    <property type="evidence" value="ECO:0007669"/>
    <property type="project" value="UniProtKB-KW"/>
</dbReference>
<dbReference type="InterPro" id="IPR036589">
    <property type="entry name" value="HCY_dom_sf"/>
</dbReference>
<keyword evidence="2" id="KW-0808">Transferase</keyword>
<sequence>MEQQVVVRAHTPLWSAALLIEHPEAIVSVHRKYCNGIFLMCHVRVIATYYRDQASALIEANVDCLALETIPSLTEARLAIDAISKLPPVPLWISFSCKNGSCTNSGDEFSDVVSELCLNSAVSMIGINCTDPSIVGDLLKHGAYGMKPFVVYPNSGEKYCNGRYCL</sequence>
<protein>
    <submittedName>
        <fullName evidence="9">Hcy-binding domain-containing protein</fullName>
    </submittedName>
</protein>
<comment type="pathway">
    <text evidence="5">Amino-acid biosynthesis; L-methionine biosynthesis via de novo pathway.</text>
</comment>
<name>A0A183IFB7_9BILA</name>
<dbReference type="InterPro" id="IPR051486">
    <property type="entry name" value="Hcy_S-methyltransferase"/>
</dbReference>
<accession>A0A183IFB7</accession>
<dbReference type="SUPFAM" id="SSF82282">
    <property type="entry name" value="Homocysteine S-methyltransferase"/>
    <property type="match status" value="1"/>
</dbReference>
<dbReference type="GO" id="GO:0008898">
    <property type="term" value="F:S-adenosylmethionine-homocysteine S-methyltransferase activity"/>
    <property type="evidence" value="ECO:0007669"/>
    <property type="project" value="TreeGrafter"/>
</dbReference>
<gene>
    <name evidence="7" type="ORF">SBAD_LOCUS2311</name>
</gene>
<dbReference type="GO" id="GO:0009086">
    <property type="term" value="P:methionine biosynthetic process"/>
    <property type="evidence" value="ECO:0007669"/>
    <property type="project" value="TreeGrafter"/>
</dbReference>
<keyword evidence="4" id="KW-0862">Zinc</keyword>